<dbReference type="InterPro" id="IPR038765">
    <property type="entry name" value="Papain-like_cys_pep_sf"/>
</dbReference>
<dbReference type="EnsemblFungi" id="EJT75863">
    <property type="protein sequence ID" value="EJT75863"/>
    <property type="gene ID" value="GGTG_05792"/>
</dbReference>
<dbReference type="PANTHER" id="PTHR43982:SF6">
    <property type="entry name" value="UBIQUITIN CARBOXYL-TERMINAL HYDROLASE 2-RELATED"/>
    <property type="match status" value="1"/>
</dbReference>
<dbReference type="HOGENOM" id="CLU_003155_0_1_1"/>
<keyword evidence="6" id="KW-0788">Thiol protease</keyword>
<reference evidence="9" key="2">
    <citation type="submission" date="2010-07" db="EMBL/GenBank/DDBJ databases">
        <authorList>
            <consortium name="The Broad Institute Genome Sequencing Platform"/>
            <consortium name="Broad Institute Genome Sequencing Center for Infectious Disease"/>
            <person name="Ma L.-J."/>
            <person name="Dead R."/>
            <person name="Young S."/>
            <person name="Zeng Q."/>
            <person name="Koehrsen M."/>
            <person name="Alvarado L."/>
            <person name="Berlin A."/>
            <person name="Chapman S.B."/>
            <person name="Chen Z."/>
            <person name="Freedman E."/>
            <person name="Gellesch M."/>
            <person name="Goldberg J."/>
            <person name="Griggs A."/>
            <person name="Gujja S."/>
            <person name="Heilman E.R."/>
            <person name="Heiman D."/>
            <person name="Hepburn T."/>
            <person name="Howarth C."/>
            <person name="Jen D."/>
            <person name="Larson L."/>
            <person name="Mehta T."/>
            <person name="Neiman D."/>
            <person name="Pearson M."/>
            <person name="Roberts A."/>
            <person name="Saif S."/>
            <person name="Shea T."/>
            <person name="Shenoy N."/>
            <person name="Sisk P."/>
            <person name="Stolte C."/>
            <person name="Sykes S."/>
            <person name="Walk T."/>
            <person name="White J."/>
            <person name="Yandava C."/>
            <person name="Haas B."/>
            <person name="Nusbaum C."/>
            <person name="Birren B."/>
        </authorList>
    </citation>
    <scope>NUCLEOTIDE SEQUENCE</scope>
    <source>
        <strain evidence="9">R3-111a-1</strain>
    </source>
</reference>
<sequence>MVLVALTDLAQGTMNPPIMPAANAVSTNPPPLKKFGRLAHKWIDDFLLGGLGDEQPSFNVGCLSLGHTHDLVVKPEQCVDTGLRQAGEHYLIIVSTMCKRCLHHFILRISAPTGKLCGRFNNNAAKPLHHMVPAHINAMDLEPCRLDGGRDVKFLCCCGHAAYMCSVLECSFRVAIEVSLPRLPAEHAKSLTDDDAVKRRLRIGIETNPERFQKATDENLAPKHLHHYLSDALMPPDQRRSQRINVRNIKFAVQFGTEESGNSLFEFLGFEKETDTESEFWRLPNLQDDDPPPRNPAVVPSRQSFFQDVLYELNNLRRGNSTSDPEVSANTLEKLRYALHCSNNQLDGFLELDPKAFRVSAKDREDYEILGLTERTLWKYFAYAYECQTRADPDHSSRIVYLESLKRISSSHNEESLNMFIATEESTLESEKWEQIAGTGALGGLNEAPQGSNDESLGSMDSRMVSAILGEYRNKVQNSTMSPSKEVAARKRLDLRSELRQISVHHSEGPKLMEVVKEPMELDEALVCLELPLDQEQLKSMDPTLPQALAQGQVEQGKNEFLTGMALKTIGTFLNNDVLANLASMMMGEMPQLESPSEPANDPSLPAGLDNLRNTCYLNSMLQYFFTINPVRDLVLNFDEYKLPDTEESRSQRRVTTEERGISAKQAYVAHQLTNELRTLFNELKSTTSNYATPTQRLALAAMKNTDQLEARYWELEKQSKQAVGPQRPGPLGADSITVIGPEQPPSGQPSTSTTMNSAANHAATLSRISGGATTEHVETASDVSSQTLVNHNDCDDQKSPDWNPLLHRVNSARSSASGASSMRCQVNDDDLVDQKVDLGMGHIQELASDGDVHMTDSPATVQVVSPEAGIDPAVDGAETGDTEEQAIARIMKALDDKTIKGTDQEDVQEAMDKMLFNLQSAIKPTGVEPVGPNGQAQTDAITEVLRLIRVGYHKAINKAEWTLHSGTSEYFLLAYPTRSGTVGLHEALERGFMREISENPQDPNNPFLSFSSIRKFPPILHICIQRTVYDQSARAGKKIDVSIQLPQVLYMDRYKESSPGNALWQRRQKYWDFLELENPKTVAAREKQEQKTPIAGATDTVMTDGVADADELEDYHQQSVATGAMGAAGVVYPTPPPAEEETAAPPEDTGDMQDGEIGVNVPGVADPEAEAEALRAKYDDSFDDLREHEYLIHAVICHGGSTGASGHYWVWIYDFEKQVWFNYNDRTVRVHADGEKVLKDLSASDQPYYIAYVRRDSLNLVSIPRRDEQMEQLQQQMQQHENAPSVVPLDMAAIFG</sequence>
<comment type="catalytic activity">
    <reaction evidence="1">
        <text>Thiol-dependent hydrolysis of ester, thioester, amide, peptide and isopeptide bonds formed by the C-terminal Gly of ubiquitin (a 76-residue protein attached to proteins as an intracellular targeting signal).</text>
        <dbReference type="EC" id="3.4.19.12"/>
    </reaction>
</comment>
<dbReference type="GO" id="GO:0043161">
    <property type="term" value="P:proteasome-mediated ubiquitin-dependent protein catabolic process"/>
    <property type="evidence" value="ECO:0007669"/>
    <property type="project" value="InterPro"/>
</dbReference>
<proteinExistence type="predicted"/>
<reference evidence="11" key="1">
    <citation type="submission" date="2010-07" db="EMBL/GenBank/DDBJ databases">
        <title>The genome sequence of Gaeumannomyces graminis var. tritici strain R3-111a-1.</title>
        <authorList>
            <consortium name="The Broad Institute Genome Sequencing Platform"/>
            <person name="Ma L.-J."/>
            <person name="Dead R."/>
            <person name="Young S."/>
            <person name="Zeng Q."/>
            <person name="Koehrsen M."/>
            <person name="Alvarado L."/>
            <person name="Berlin A."/>
            <person name="Chapman S.B."/>
            <person name="Chen Z."/>
            <person name="Freedman E."/>
            <person name="Gellesch M."/>
            <person name="Goldberg J."/>
            <person name="Griggs A."/>
            <person name="Gujja S."/>
            <person name="Heilman E.R."/>
            <person name="Heiman D."/>
            <person name="Hepburn T."/>
            <person name="Howarth C."/>
            <person name="Jen D."/>
            <person name="Larson L."/>
            <person name="Mehta T."/>
            <person name="Neiman D."/>
            <person name="Pearson M."/>
            <person name="Roberts A."/>
            <person name="Saif S."/>
            <person name="Shea T."/>
            <person name="Shenoy N."/>
            <person name="Sisk P."/>
            <person name="Stolte C."/>
            <person name="Sykes S."/>
            <person name="Walk T."/>
            <person name="White J."/>
            <person name="Yandava C."/>
            <person name="Haas B."/>
            <person name="Nusbaum C."/>
            <person name="Birren B."/>
        </authorList>
    </citation>
    <scope>NUCLEOTIDE SEQUENCE [LARGE SCALE GENOMIC DNA]</scope>
    <source>
        <strain evidence="11">R3-111a-1</strain>
    </source>
</reference>
<feature type="compositionally biased region" description="Acidic residues" evidence="7">
    <location>
        <begin position="1139"/>
        <end position="1155"/>
    </location>
</feature>
<keyword evidence="3" id="KW-0645">Protease</keyword>
<dbReference type="GO" id="GO:0061136">
    <property type="term" value="P:regulation of proteasomal protein catabolic process"/>
    <property type="evidence" value="ECO:0007669"/>
    <property type="project" value="TreeGrafter"/>
</dbReference>
<feature type="compositionally biased region" description="Polar residues" evidence="7">
    <location>
        <begin position="782"/>
        <end position="791"/>
    </location>
</feature>
<keyword evidence="4" id="KW-0833">Ubl conjugation pathway</keyword>
<evidence type="ECO:0000313" key="9">
    <source>
        <dbReference type="EMBL" id="EJT75863.1"/>
    </source>
</evidence>
<accession>J3NWY1</accession>
<evidence type="ECO:0000256" key="6">
    <source>
        <dbReference type="ARBA" id="ARBA00022807"/>
    </source>
</evidence>
<dbReference type="GO" id="GO:0004843">
    <property type="term" value="F:cysteine-type deubiquitinase activity"/>
    <property type="evidence" value="ECO:0007669"/>
    <property type="project" value="UniProtKB-EC"/>
</dbReference>
<dbReference type="eggNOG" id="KOG1863">
    <property type="taxonomic scope" value="Eukaryota"/>
</dbReference>
<dbReference type="EC" id="3.4.19.12" evidence="2"/>
<dbReference type="PROSITE" id="PS50235">
    <property type="entry name" value="USP_3"/>
    <property type="match status" value="1"/>
</dbReference>
<reference evidence="10" key="5">
    <citation type="submission" date="2018-04" db="UniProtKB">
        <authorList>
            <consortium name="EnsemblFungi"/>
        </authorList>
    </citation>
    <scope>IDENTIFICATION</scope>
    <source>
        <strain evidence="10">R3-111a-1</strain>
    </source>
</reference>
<reference evidence="9" key="3">
    <citation type="submission" date="2010-09" db="EMBL/GenBank/DDBJ databases">
        <title>Annotation of Gaeumannomyces graminis var. tritici R3-111a-1.</title>
        <authorList>
            <consortium name="The Broad Institute Genome Sequencing Platform"/>
            <person name="Ma L.-J."/>
            <person name="Dead R."/>
            <person name="Young S.K."/>
            <person name="Zeng Q."/>
            <person name="Gargeya S."/>
            <person name="Fitzgerald M."/>
            <person name="Haas B."/>
            <person name="Abouelleil A."/>
            <person name="Alvarado L."/>
            <person name="Arachchi H.M."/>
            <person name="Berlin A."/>
            <person name="Brown A."/>
            <person name="Chapman S.B."/>
            <person name="Chen Z."/>
            <person name="Dunbar C."/>
            <person name="Freedman E."/>
            <person name="Gearin G."/>
            <person name="Gellesch M."/>
            <person name="Goldberg J."/>
            <person name="Griggs A."/>
            <person name="Gujja S."/>
            <person name="Heiman D."/>
            <person name="Howarth C."/>
            <person name="Larson L."/>
            <person name="Lui A."/>
            <person name="MacDonald P.J.P."/>
            <person name="Mehta T."/>
            <person name="Montmayeur A."/>
            <person name="Murphy C."/>
            <person name="Neiman D."/>
            <person name="Pearson M."/>
            <person name="Priest M."/>
            <person name="Roberts A."/>
            <person name="Saif S."/>
            <person name="Shea T."/>
            <person name="Shenoy N."/>
            <person name="Sisk P."/>
            <person name="Stolte C."/>
            <person name="Sykes S."/>
            <person name="Yandava C."/>
            <person name="Wortman J."/>
            <person name="Nusbaum C."/>
            <person name="Birren B."/>
        </authorList>
    </citation>
    <scope>NUCLEOTIDE SEQUENCE</scope>
    <source>
        <strain evidence="9">R3-111a-1</strain>
    </source>
</reference>
<feature type="compositionally biased region" description="Polar residues" evidence="7">
    <location>
        <begin position="749"/>
        <end position="758"/>
    </location>
</feature>
<dbReference type="InterPro" id="IPR028889">
    <property type="entry name" value="USP"/>
</dbReference>
<evidence type="ECO:0000256" key="4">
    <source>
        <dbReference type="ARBA" id="ARBA00022786"/>
    </source>
</evidence>
<dbReference type="Proteomes" id="UP000006039">
    <property type="component" value="Unassembled WGS sequence"/>
</dbReference>
<protein>
    <recommendedName>
        <fullName evidence="2">ubiquitinyl hydrolase 1</fullName>
        <ecNumber evidence="2">3.4.19.12</ecNumber>
    </recommendedName>
</protein>
<dbReference type="Gene3D" id="3.90.70.10">
    <property type="entry name" value="Cysteine proteinases"/>
    <property type="match status" value="2"/>
</dbReference>
<feature type="region of interest" description="Disordered" evidence="7">
    <location>
        <begin position="1135"/>
        <end position="1158"/>
    </location>
</feature>
<dbReference type="InterPro" id="IPR001394">
    <property type="entry name" value="Peptidase_C19_UCH"/>
</dbReference>
<dbReference type="GeneID" id="20346250"/>
<dbReference type="PANTHER" id="PTHR43982">
    <property type="entry name" value="UBIQUITIN CARBOXYL-TERMINAL HYDROLASE"/>
    <property type="match status" value="1"/>
</dbReference>
<dbReference type="Pfam" id="PF00443">
    <property type="entry name" value="UCH"/>
    <property type="match status" value="2"/>
</dbReference>
<dbReference type="InterPro" id="IPR044635">
    <property type="entry name" value="UBP14-like"/>
</dbReference>
<dbReference type="RefSeq" id="XP_009221863.1">
    <property type="nucleotide sequence ID" value="XM_009223599.1"/>
</dbReference>
<dbReference type="VEuPathDB" id="FungiDB:GGTG_05792"/>
<dbReference type="GO" id="GO:0070628">
    <property type="term" value="F:proteasome binding"/>
    <property type="evidence" value="ECO:0007669"/>
    <property type="project" value="TreeGrafter"/>
</dbReference>
<dbReference type="GO" id="GO:0016579">
    <property type="term" value="P:protein deubiquitination"/>
    <property type="evidence" value="ECO:0007669"/>
    <property type="project" value="InterPro"/>
</dbReference>
<evidence type="ECO:0000256" key="1">
    <source>
        <dbReference type="ARBA" id="ARBA00000707"/>
    </source>
</evidence>
<evidence type="ECO:0000259" key="8">
    <source>
        <dbReference type="PROSITE" id="PS50235"/>
    </source>
</evidence>
<feature type="domain" description="USP" evidence="8">
    <location>
        <begin position="607"/>
        <end position="1256"/>
    </location>
</feature>
<evidence type="ECO:0000256" key="7">
    <source>
        <dbReference type="SAM" id="MobiDB-lite"/>
    </source>
</evidence>
<evidence type="ECO:0000313" key="11">
    <source>
        <dbReference type="Proteomes" id="UP000006039"/>
    </source>
</evidence>
<gene>
    <name evidence="10" type="primary">20346250</name>
    <name evidence="9" type="ORF">GGTG_05792</name>
</gene>
<reference evidence="10" key="4">
    <citation type="journal article" date="2015" name="G3 (Bethesda)">
        <title>Genome sequences of three phytopathogenic species of the Magnaporthaceae family of fungi.</title>
        <authorList>
            <person name="Okagaki L.H."/>
            <person name="Nunes C.C."/>
            <person name="Sailsbery J."/>
            <person name="Clay B."/>
            <person name="Brown D."/>
            <person name="John T."/>
            <person name="Oh Y."/>
            <person name="Young N."/>
            <person name="Fitzgerald M."/>
            <person name="Haas B.J."/>
            <person name="Zeng Q."/>
            <person name="Young S."/>
            <person name="Adiconis X."/>
            <person name="Fan L."/>
            <person name="Levin J.Z."/>
            <person name="Mitchell T.K."/>
            <person name="Okubara P.A."/>
            <person name="Farman M.L."/>
            <person name="Kohn L.M."/>
            <person name="Birren B."/>
            <person name="Ma L.-J."/>
            <person name="Dean R.A."/>
        </authorList>
    </citation>
    <scope>NUCLEOTIDE SEQUENCE</scope>
    <source>
        <strain evidence="10">R3-111a-1</strain>
    </source>
</reference>
<organism evidence="9">
    <name type="scientific">Gaeumannomyces tritici (strain R3-111a-1)</name>
    <name type="common">Wheat and barley take-all root rot fungus</name>
    <name type="synonym">Gaeumannomyces graminis var. tritici</name>
    <dbReference type="NCBI Taxonomy" id="644352"/>
    <lineage>
        <taxon>Eukaryota</taxon>
        <taxon>Fungi</taxon>
        <taxon>Dikarya</taxon>
        <taxon>Ascomycota</taxon>
        <taxon>Pezizomycotina</taxon>
        <taxon>Sordariomycetes</taxon>
        <taxon>Sordariomycetidae</taxon>
        <taxon>Magnaporthales</taxon>
        <taxon>Magnaporthaceae</taxon>
        <taxon>Gaeumannomyces</taxon>
    </lineage>
</organism>
<name>J3NWY1_GAET3</name>
<dbReference type="STRING" id="644352.J3NWY1"/>
<feature type="region of interest" description="Disordered" evidence="7">
    <location>
        <begin position="775"/>
        <end position="805"/>
    </location>
</feature>
<evidence type="ECO:0000256" key="2">
    <source>
        <dbReference type="ARBA" id="ARBA00012759"/>
    </source>
</evidence>
<dbReference type="EMBL" id="GL385397">
    <property type="protein sequence ID" value="EJT75863.1"/>
    <property type="molecule type" value="Genomic_DNA"/>
</dbReference>
<evidence type="ECO:0000256" key="3">
    <source>
        <dbReference type="ARBA" id="ARBA00022670"/>
    </source>
</evidence>
<evidence type="ECO:0000256" key="5">
    <source>
        <dbReference type="ARBA" id="ARBA00022801"/>
    </source>
</evidence>
<feature type="region of interest" description="Disordered" evidence="7">
    <location>
        <begin position="720"/>
        <end position="758"/>
    </location>
</feature>
<keyword evidence="11" id="KW-1185">Reference proteome</keyword>
<keyword evidence="5" id="KW-0378">Hydrolase</keyword>
<dbReference type="OrthoDB" id="2420415at2759"/>
<evidence type="ECO:0000313" key="10">
    <source>
        <dbReference type="EnsemblFungi" id="EJT75863"/>
    </source>
</evidence>
<dbReference type="SUPFAM" id="SSF54001">
    <property type="entry name" value="Cysteine proteinases"/>
    <property type="match status" value="1"/>
</dbReference>